<dbReference type="PANTHER" id="PTHR43308">
    <property type="entry name" value="OUTER MEMBRANE PROTEIN ALPHA-RELATED"/>
    <property type="match status" value="1"/>
</dbReference>
<dbReference type="InterPro" id="IPR051465">
    <property type="entry name" value="Cell_Envelope_Struct_Comp"/>
</dbReference>
<proteinExistence type="predicted"/>
<evidence type="ECO:0000259" key="3">
    <source>
        <dbReference type="PROSITE" id="PS51272"/>
    </source>
</evidence>
<organism evidence="4 5">
    <name type="scientific">Cohnella lubricantis</name>
    <dbReference type="NCBI Taxonomy" id="2163172"/>
    <lineage>
        <taxon>Bacteria</taxon>
        <taxon>Bacillati</taxon>
        <taxon>Bacillota</taxon>
        <taxon>Bacilli</taxon>
        <taxon>Bacillales</taxon>
        <taxon>Paenibacillaceae</taxon>
        <taxon>Cohnella</taxon>
    </lineage>
</organism>
<feature type="region of interest" description="Disordered" evidence="1">
    <location>
        <begin position="209"/>
        <end position="258"/>
    </location>
</feature>
<dbReference type="Proteomes" id="UP000574133">
    <property type="component" value="Unassembled WGS sequence"/>
</dbReference>
<evidence type="ECO:0000256" key="1">
    <source>
        <dbReference type="SAM" id="MobiDB-lite"/>
    </source>
</evidence>
<dbReference type="RefSeq" id="WP_185180984.1">
    <property type="nucleotide sequence ID" value="NZ_CBCSEP010000018.1"/>
</dbReference>
<dbReference type="Pfam" id="PF00395">
    <property type="entry name" value="SLH"/>
    <property type="match status" value="3"/>
</dbReference>
<feature type="domain" description="SLH" evidence="3">
    <location>
        <begin position="89"/>
        <end position="148"/>
    </location>
</feature>
<evidence type="ECO:0000256" key="2">
    <source>
        <dbReference type="SAM" id="SignalP"/>
    </source>
</evidence>
<feature type="domain" description="SLH" evidence="3">
    <location>
        <begin position="150"/>
        <end position="213"/>
    </location>
</feature>
<dbReference type="EMBL" id="JACJVN010000102">
    <property type="protein sequence ID" value="MBB6679727.1"/>
    <property type="molecule type" value="Genomic_DNA"/>
</dbReference>
<protein>
    <submittedName>
        <fullName evidence="4">S-layer homology domain-containing protein</fullName>
    </submittedName>
</protein>
<feature type="chain" id="PRO_5032353245" evidence="2">
    <location>
        <begin position="26"/>
        <end position="691"/>
    </location>
</feature>
<dbReference type="PANTHER" id="PTHR43308:SF5">
    <property type="entry name" value="S-LAYER PROTEIN _ PEPTIDOGLYCAN ENDO-BETA-N-ACETYLGLUCOSAMINIDASE"/>
    <property type="match status" value="1"/>
</dbReference>
<dbReference type="InterPro" id="IPR001119">
    <property type="entry name" value="SLH_dom"/>
</dbReference>
<accession>A0A841TLC5</accession>
<dbReference type="AlphaFoldDB" id="A0A841TLC5"/>
<evidence type="ECO:0000313" key="4">
    <source>
        <dbReference type="EMBL" id="MBB6679727.1"/>
    </source>
</evidence>
<gene>
    <name evidence="4" type="ORF">H4Q31_20805</name>
</gene>
<dbReference type="PROSITE" id="PS51272">
    <property type="entry name" value="SLH"/>
    <property type="match status" value="3"/>
</dbReference>
<name>A0A841TLC5_9BACL</name>
<reference evidence="4 5" key="1">
    <citation type="submission" date="2020-08" db="EMBL/GenBank/DDBJ databases">
        <title>Cohnella phylogeny.</title>
        <authorList>
            <person name="Dunlap C."/>
        </authorList>
    </citation>
    <scope>NUCLEOTIDE SEQUENCE [LARGE SCALE GENOMIC DNA]</scope>
    <source>
        <strain evidence="4 5">DSM 103658</strain>
    </source>
</reference>
<evidence type="ECO:0000313" key="5">
    <source>
        <dbReference type="Proteomes" id="UP000574133"/>
    </source>
</evidence>
<sequence>MKPNLAFKVLTTAAMFSSLALPAYAAPASFSDINGSYAKDAIMQLVEQGIVNGVGSDKFNPTGNISRQDFAIILAKSLQLDFSNPPATATFTDVPKTNYAYAYVEAAASAGLVKGLGNGSFGASSNLSRQDMAVLFVRALGVDATGKGSQLQFSDKDSIADYAKDAVAAAVELRLIQGNPDGTFGPKGSADRQAVASVASRFLQAKEQIQNNTDANNPPSEEAPSPPEPSQPSSGTGSGTHTPPSPPTPPSSSELQAPTTIGFAGMDKLSLSYGSVLSAVYSADDFHVSIGEGDDAAPIEPKSIEVAGSAIKITLPEPIWNGKTYTVEYRNVSDKPVRSETGALSPDFSVSAIASPDGDIAQWLTALVARVDSDIESAHIAPDSRDALTGEYPWAAYLDLTDAREMASFILDEAQPDPLSLQDAYDTLRAQLSSFHATQAEPLTVSLVPDATVMVTMLPMSDSSATVTIGTVNNTPSKRNINSLIQVRRGSESAGSIAYSYGKGFTVGNTEGEVVGYISANDHFDVEPDTNGFVVTPKAETIDGNYSIPFDLTERGEQVTSGHVELPVALDRVPTSVINAVYGNGVLQLSTNEPISTSVTPSVRLRYSPSNDFSDTSADAVDLTPDVDYTIEMAESQIRLVLQSPGLAKLEYSLSGQFLVTLTGIVDQYGIRSDLEIIPGMISSPTDDVPN</sequence>
<feature type="domain" description="SLH" evidence="3">
    <location>
        <begin position="25"/>
        <end position="88"/>
    </location>
</feature>
<keyword evidence="5" id="KW-1185">Reference proteome</keyword>
<keyword evidence="2" id="KW-0732">Signal</keyword>
<feature type="compositionally biased region" description="Low complexity" evidence="1">
    <location>
        <begin position="231"/>
        <end position="242"/>
    </location>
</feature>
<feature type="signal peptide" evidence="2">
    <location>
        <begin position="1"/>
        <end position="25"/>
    </location>
</feature>
<comment type="caution">
    <text evidence="4">The sequence shown here is derived from an EMBL/GenBank/DDBJ whole genome shotgun (WGS) entry which is preliminary data.</text>
</comment>